<evidence type="ECO:0000256" key="1">
    <source>
        <dbReference type="ARBA" id="ARBA00004418"/>
    </source>
</evidence>
<sequence length="562" mass="62322">MKHVLPCDTLCRERGTKRQNLLSPAAKTRSLIVTNGLCFQKSRWRSCNPVAFRSHTRRDALQILAGGAIAACAPPGARAQAVEIPRRGGRIRVAGFSGSSADTLDPARGALSTDYIRGAMFYDALTELDEALQVQPSLAIAIESDDAIRWTIRLRKGVRFHDGSPLTADDVVFSLLRHLDPRVGSQQKAIARQFGSIRARAADEVELTLVAANVDLPALLSLAPFYIIKNATTDFSRANGTGPFLCQEFSPGIRSVAVRNPDYWRDGQPHLDEIEFFTIADDMARHDALMSGDVDLIGGVNPRLAPLLRQRGLQIMEAPGGAYTDFIMRLDQAPGNNPDFVRGMKYLFNREQMKSAIFRGYAQVGNDQPIAPGFPYFDASLPQTVQDLDRARYHFRRSGLTGSRVPMVCSPAAEGSVEMAILLQHDAPPLGIDLAIQQVPADGYWSNYWMQAPISFGNLNPRPRAEMAFSLSYASDAPWNESRWRNPEFDRLLRAARGERNESLRAEMFAQMQVLVHDGSGVCIPLFLSDIDAFSPRLRGMRPRKTGEFMGFEFARHVWLAS</sequence>
<comment type="subcellular location">
    <subcellularLocation>
        <location evidence="1">Periplasm</location>
    </subcellularLocation>
</comment>
<evidence type="ECO:0000256" key="2">
    <source>
        <dbReference type="ARBA" id="ARBA00005695"/>
    </source>
</evidence>
<dbReference type="CDD" id="cd08503">
    <property type="entry name" value="PBP2_NikA_DppA_OppA_like_17"/>
    <property type="match status" value="1"/>
</dbReference>
<dbReference type="GO" id="GO:0043190">
    <property type="term" value="C:ATP-binding cassette (ABC) transporter complex"/>
    <property type="evidence" value="ECO:0007669"/>
    <property type="project" value="InterPro"/>
</dbReference>
<evidence type="ECO:0000256" key="4">
    <source>
        <dbReference type="ARBA" id="ARBA00022729"/>
    </source>
</evidence>
<feature type="domain" description="Solute-binding protein family 5" evidence="5">
    <location>
        <begin position="134"/>
        <end position="479"/>
    </location>
</feature>
<keyword evidence="7" id="KW-1185">Reference proteome</keyword>
<dbReference type="Gene3D" id="3.40.190.10">
    <property type="entry name" value="Periplasmic binding protein-like II"/>
    <property type="match status" value="1"/>
</dbReference>
<keyword evidence="4" id="KW-0732">Signal</keyword>
<dbReference type="PANTHER" id="PTHR30290:SF10">
    <property type="entry name" value="PERIPLASMIC OLIGOPEPTIDE-BINDING PROTEIN-RELATED"/>
    <property type="match status" value="1"/>
</dbReference>
<evidence type="ECO:0000313" key="6">
    <source>
        <dbReference type="EMBL" id="CAP54406.1"/>
    </source>
</evidence>
<dbReference type="EMBL" id="AM889285">
    <property type="protein sequence ID" value="CAP54406.1"/>
    <property type="molecule type" value="Genomic_DNA"/>
</dbReference>
<gene>
    <name evidence="6" type="ordered locus">GDI0463</name>
</gene>
<evidence type="ECO:0000259" key="5">
    <source>
        <dbReference type="Pfam" id="PF00496"/>
    </source>
</evidence>
<dbReference type="PIRSF" id="PIRSF002741">
    <property type="entry name" value="MppA"/>
    <property type="match status" value="1"/>
</dbReference>
<keyword evidence="3" id="KW-0813">Transport</keyword>
<dbReference type="SUPFAM" id="SSF53850">
    <property type="entry name" value="Periplasmic binding protein-like II"/>
    <property type="match status" value="1"/>
</dbReference>
<dbReference type="Pfam" id="PF00496">
    <property type="entry name" value="SBP_bac_5"/>
    <property type="match status" value="1"/>
</dbReference>
<accession>A9H630</accession>
<proteinExistence type="inferred from homology"/>
<dbReference type="KEGG" id="gdi:GDI0463"/>
<dbReference type="GO" id="GO:1904680">
    <property type="term" value="F:peptide transmembrane transporter activity"/>
    <property type="evidence" value="ECO:0007669"/>
    <property type="project" value="TreeGrafter"/>
</dbReference>
<organism evidence="6 7">
    <name type="scientific">Gluconacetobacter diazotrophicus (strain ATCC 49037 / DSM 5601 / CCUG 37298 / CIP 103539 / LMG 7603 / PAl5)</name>
    <dbReference type="NCBI Taxonomy" id="272568"/>
    <lineage>
        <taxon>Bacteria</taxon>
        <taxon>Pseudomonadati</taxon>
        <taxon>Pseudomonadota</taxon>
        <taxon>Alphaproteobacteria</taxon>
        <taxon>Acetobacterales</taxon>
        <taxon>Acetobacteraceae</taxon>
        <taxon>Gluconacetobacter</taxon>
    </lineage>
</organism>
<name>A9H630_GLUDA</name>
<dbReference type="InterPro" id="IPR039424">
    <property type="entry name" value="SBP_5"/>
</dbReference>
<dbReference type="Gene3D" id="3.10.105.10">
    <property type="entry name" value="Dipeptide-binding Protein, Domain 3"/>
    <property type="match status" value="1"/>
</dbReference>
<dbReference type="AlphaFoldDB" id="A9H630"/>
<dbReference type="GO" id="GO:0030288">
    <property type="term" value="C:outer membrane-bounded periplasmic space"/>
    <property type="evidence" value="ECO:0007669"/>
    <property type="project" value="UniProtKB-ARBA"/>
</dbReference>
<dbReference type="InterPro" id="IPR030678">
    <property type="entry name" value="Peptide/Ni-bd"/>
</dbReference>
<dbReference type="PANTHER" id="PTHR30290">
    <property type="entry name" value="PERIPLASMIC BINDING COMPONENT OF ABC TRANSPORTER"/>
    <property type="match status" value="1"/>
</dbReference>
<comment type="similarity">
    <text evidence="2">Belongs to the bacterial solute-binding protein 5 family.</text>
</comment>
<evidence type="ECO:0000256" key="3">
    <source>
        <dbReference type="ARBA" id="ARBA00022448"/>
    </source>
</evidence>
<protein>
    <submittedName>
        <fullName evidence="6">Putative extracellular solute-binding protein</fullName>
    </submittedName>
</protein>
<reference evidence="6 7" key="1">
    <citation type="journal article" date="2009" name="BMC Genomics">
        <title>Complete genome sequence of the sugarcane nitrogen-fixing endophyte Gluconacetobacter diazotrophicus Pal5.</title>
        <authorList>
            <person name="Bertalan M."/>
            <person name="Albano R."/>
            <person name="Padua V."/>
            <person name="Rouws L."/>
            <person name="Rojas C."/>
            <person name="Hemerly A."/>
            <person name="Teixeira K."/>
            <person name="Schwab S."/>
            <person name="Araujo J."/>
            <person name="Oliveira A."/>
            <person name="Franca L."/>
            <person name="Magalhaes V."/>
            <person name="Alqueres S."/>
            <person name="Cardoso A."/>
            <person name="Almeida W."/>
            <person name="Loureiro M.M."/>
            <person name="Nogueira E."/>
            <person name="Cidade D."/>
            <person name="Oliveira D."/>
            <person name="Simao T."/>
            <person name="Macedo J."/>
            <person name="Valadao A."/>
            <person name="Dreschsel M."/>
            <person name="Freitas F."/>
            <person name="Vidal M."/>
            <person name="Guedes H."/>
            <person name="Rodrigues E."/>
            <person name="Meneses C."/>
            <person name="Brioso P."/>
            <person name="Pozzer L."/>
            <person name="Figueiredo D."/>
            <person name="Montano H."/>
            <person name="Junior J."/>
            <person name="Filho G."/>
            <person name="Flores V."/>
            <person name="Ferreira B."/>
            <person name="Branco A."/>
            <person name="Gonzalez P."/>
            <person name="Guillobel H."/>
            <person name="Lemos M."/>
            <person name="Seibel L."/>
            <person name="Macedo J."/>
            <person name="Alves-Ferreira M."/>
            <person name="Sachetto-Martins G."/>
            <person name="Coelho A."/>
            <person name="Santos E."/>
            <person name="Amaral G."/>
            <person name="Neves A."/>
            <person name="Pacheco A.B."/>
            <person name="Carvalho D."/>
            <person name="Lery L."/>
            <person name="Bisch P."/>
            <person name="Rossle S.C."/>
            <person name="Urmenyi T."/>
            <person name="Kruger W.V."/>
            <person name="Martins O."/>
            <person name="Baldani J.I."/>
            <person name="Ferreira P.C."/>
        </authorList>
    </citation>
    <scope>NUCLEOTIDE SEQUENCE [LARGE SCALE GENOMIC DNA]</scope>
    <source>
        <strain evidence="7">ATCC 49037 / DSM 5601 / CCUG 37298 / CIP 103539 / LMG 7603 / PAl5</strain>
    </source>
</reference>
<dbReference type="Proteomes" id="UP000001176">
    <property type="component" value="Chromosome"/>
</dbReference>
<dbReference type="InterPro" id="IPR000914">
    <property type="entry name" value="SBP_5_dom"/>
</dbReference>
<dbReference type="GO" id="GO:0015833">
    <property type="term" value="P:peptide transport"/>
    <property type="evidence" value="ECO:0007669"/>
    <property type="project" value="TreeGrafter"/>
</dbReference>
<evidence type="ECO:0000313" key="7">
    <source>
        <dbReference type="Proteomes" id="UP000001176"/>
    </source>
</evidence>